<organism evidence="1 2">
    <name type="scientific">Lancefieldella parvula</name>
    <dbReference type="NCBI Taxonomy" id="1382"/>
    <lineage>
        <taxon>Bacteria</taxon>
        <taxon>Bacillati</taxon>
        <taxon>Actinomycetota</taxon>
        <taxon>Coriobacteriia</taxon>
        <taxon>Coriobacteriales</taxon>
        <taxon>Atopobiaceae</taxon>
        <taxon>Lancefieldella</taxon>
    </lineage>
</organism>
<comment type="caution">
    <text evidence="1">The sequence shown here is derived from an EMBL/GenBank/DDBJ whole genome shotgun (WGS) entry which is preliminary data.</text>
</comment>
<evidence type="ECO:0000313" key="2">
    <source>
        <dbReference type="Proteomes" id="UP000787322"/>
    </source>
</evidence>
<protein>
    <submittedName>
        <fullName evidence="1">Uncharacterized protein</fullName>
    </submittedName>
</protein>
<name>A0A9D5X2K7_9ACTN</name>
<sequence length="77" mass="8649">MGAEEIKKICDFLALMPNDAVTSADLVDPISGIVIQHGYYDHHIGDIYVSDQDILDYRSGIKQIPESVIKYAELHMK</sequence>
<accession>A0A9D5X2K7</accession>
<dbReference type="EMBL" id="JABZGU010000011">
    <property type="protein sequence ID" value="MBF4802411.1"/>
    <property type="molecule type" value="Genomic_DNA"/>
</dbReference>
<dbReference type="AlphaFoldDB" id="A0A9D5X2K7"/>
<evidence type="ECO:0000313" key="1">
    <source>
        <dbReference type="EMBL" id="MBF4802411.1"/>
    </source>
</evidence>
<proteinExistence type="predicted"/>
<gene>
    <name evidence="1" type="ORF">HXK24_01075</name>
</gene>
<dbReference type="Proteomes" id="UP000787322">
    <property type="component" value="Unassembled WGS sequence"/>
</dbReference>
<reference evidence="1" key="1">
    <citation type="submission" date="2020-04" db="EMBL/GenBank/DDBJ databases">
        <title>Deep metagenomics examines the oral microbiome during advanced dental caries in children, revealing novel taxa and co-occurrences with host molecules.</title>
        <authorList>
            <person name="Baker J.L."/>
            <person name="Morton J.T."/>
            <person name="Dinis M."/>
            <person name="Alvarez R."/>
            <person name="Tran N.C."/>
            <person name="Knight R."/>
            <person name="Edlund A."/>
        </authorList>
    </citation>
    <scope>NUCLEOTIDE SEQUENCE</scope>
    <source>
        <strain evidence="1">JCVI_3_bin.11</strain>
    </source>
</reference>